<evidence type="ECO:0000256" key="5">
    <source>
        <dbReference type="ARBA" id="ARBA00022588"/>
    </source>
</evidence>
<feature type="signal peptide" evidence="10">
    <location>
        <begin position="1"/>
        <end position="18"/>
    </location>
</feature>
<evidence type="ECO:0000259" key="11">
    <source>
        <dbReference type="Pfam" id="PF03768"/>
    </source>
</evidence>
<comment type="subcellular location">
    <subcellularLocation>
        <location evidence="1">Secreted</location>
    </subcellularLocation>
</comment>
<protein>
    <submittedName>
        <fullName evidence="13">(apollo) hypothetical protein</fullName>
    </submittedName>
</protein>
<dbReference type="EMBL" id="CAJQZP010000196">
    <property type="protein sequence ID" value="CAG4944941.1"/>
    <property type="molecule type" value="Genomic_DNA"/>
</dbReference>
<feature type="domain" description="Attacin C-terminal" evidence="12">
    <location>
        <begin position="132"/>
        <end position="228"/>
    </location>
</feature>
<evidence type="ECO:0000256" key="2">
    <source>
        <dbReference type="ARBA" id="ARBA00007550"/>
    </source>
</evidence>
<evidence type="ECO:0000256" key="6">
    <source>
        <dbReference type="ARBA" id="ARBA00022685"/>
    </source>
</evidence>
<dbReference type="Pfam" id="PF03768">
    <property type="entry name" value="Attacin_N"/>
    <property type="match status" value="1"/>
</dbReference>
<evidence type="ECO:0000313" key="14">
    <source>
        <dbReference type="Proteomes" id="UP000691718"/>
    </source>
</evidence>
<dbReference type="Pfam" id="PF03769">
    <property type="entry name" value="Attacin_C"/>
    <property type="match status" value="1"/>
</dbReference>
<keyword evidence="3" id="KW-0964">Secreted</keyword>
<feature type="domain" description="Attacin N-terminal" evidence="11">
    <location>
        <begin position="65"/>
        <end position="130"/>
    </location>
</feature>
<name>A0A8S3W731_PARAO</name>
<keyword evidence="5" id="KW-0399">Innate immunity</keyword>
<evidence type="ECO:0000256" key="8">
    <source>
        <dbReference type="ARBA" id="ARBA00022859"/>
    </source>
</evidence>
<evidence type="ECO:0000256" key="7">
    <source>
        <dbReference type="ARBA" id="ARBA00022729"/>
    </source>
</evidence>
<dbReference type="InterPro" id="IPR005521">
    <property type="entry name" value="Attacin_C"/>
</dbReference>
<evidence type="ECO:0000256" key="9">
    <source>
        <dbReference type="ARBA" id="ARBA00023022"/>
    </source>
</evidence>
<organism evidence="13 14">
    <name type="scientific">Parnassius apollo</name>
    <name type="common">Apollo butterfly</name>
    <name type="synonym">Papilio apollo</name>
    <dbReference type="NCBI Taxonomy" id="110799"/>
    <lineage>
        <taxon>Eukaryota</taxon>
        <taxon>Metazoa</taxon>
        <taxon>Ecdysozoa</taxon>
        <taxon>Arthropoda</taxon>
        <taxon>Hexapoda</taxon>
        <taxon>Insecta</taxon>
        <taxon>Pterygota</taxon>
        <taxon>Neoptera</taxon>
        <taxon>Endopterygota</taxon>
        <taxon>Lepidoptera</taxon>
        <taxon>Glossata</taxon>
        <taxon>Ditrysia</taxon>
        <taxon>Papilionoidea</taxon>
        <taxon>Papilionidae</taxon>
        <taxon>Parnassiinae</taxon>
        <taxon>Parnassini</taxon>
        <taxon>Parnassius</taxon>
        <taxon>Parnassius</taxon>
    </lineage>
</organism>
<feature type="chain" id="PRO_5035719223" evidence="10">
    <location>
        <begin position="19"/>
        <end position="283"/>
    </location>
</feature>
<keyword evidence="14" id="KW-1185">Reference proteome</keyword>
<keyword evidence="4" id="KW-0929">Antimicrobial</keyword>
<gene>
    <name evidence="13" type="ORF">PAPOLLO_LOCUS2970</name>
</gene>
<keyword evidence="6" id="KW-0165">Cleavage on pair of basic residues</keyword>
<dbReference type="GO" id="GO:0045087">
    <property type="term" value="P:innate immune response"/>
    <property type="evidence" value="ECO:0007669"/>
    <property type="project" value="UniProtKB-KW"/>
</dbReference>
<dbReference type="OrthoDB" id="7441167at2759"/>
<keyword evidence="7 10" id="KW-0732">Signal</keyword>
<evidence type="ECO:0000256" key="3">
    <source>
        <dbReference type="ARBA" id="ARBA00022525"/>
    </source>
</evidence>
<evidence type="ECO:0000256" key="4">
    <source>
        <dbReference type="ARBA" id="ARBA00022529"/>
    </source>
</evidence>
<keyword evidence="9" id="KW-0044">Antibiotic</keyword>
<dbReference type="Proteomes" id="UP000691718">
    <property type="component" value="Unassembled WGS sequence"/>
</dbReference>
<reference evidence="13" key="1">
    <citation type="submission" date="2021-04" db="EMBL/GenBank/DDBJ databases">
        <authorList>
            <person name="Tunstrom K."/>
        </authorList>
    </citation>
    <scope>NUCLEOTIDE SEQUENCE</scope>
</reference>
<proteinExistence type="inferred from homology"/>
<comment type="caution">
    <text evidence="13">The sequence shown here is derived from an EMBL/GenBank/DDBJ whole genome shotgun (WGS) entry which is preliminary data.</text>
</comment>
<evidence type="ECO:0000313" key="13">
    <source>
        <dbReference type="EMBL" id="CAG4944941.1"/>
    </source>
</evidence>
<evidence type="ECO:0000256" key="10">
    <source>
        <dbReference type="SAM" id="SignalP"/>
    </source>
</evidence>
<evidence type="ECO:0000256" key="1">
    <source>
        <dbReference type="ARBA" id="ARBA00004613"/>
    </source>
</evidence>
<sequence length="283" mass="31027">MCKSITIILSVLMVCANGRYLIQEDYRSPYIFIEDGRNIRAYDLQEDLSQDPQEYNLSRVRRQAHGVLSSNPDGTSNFMAKVPLTVDDKNMLSAVGTVSGASGKGDFKAAGGGLAWDNVNGHGASLTGQHIPDFGDQLTAAAKLNLLHNDKHDVTAQAFATRSFPSNPNIPNFDTYGGKVGYTYDNKLGASLGMQQTDLFKKTDYSAMGNYNLFKGRDSSLDFNAGMSNPFMDKVLKLSRKRYLVYVRRDIVCLIDGGRREVLAACCGASRGRGVDRCPRLVL</sequence>
<comment type="similarity">
    <text evidence="2">Belongs to the attacin/sarcotoxin-2 family.</text>
</comment>
<dbReference type="GO" id="GO:0042742">
    <property type="term" value="P:defense response to bacterium"/>
    <property type="evidence" value="ECO:0007669"/>
    <property type="project" value="UniProtKB-KW"/>
</dbReference>
<dbReference type="InterPro" id="IPR005520">
    <property type="entry name" value="Attacin_N"/>
</dbReference>
<dbReference type="GO" id="GO:0005576">
    <property type="term" value="C:extracellular region"/>
    <property type="evidence" value="ECO:0007669"/>
    <property type="project" value="UniProtKB-SubCell"/>
</dbReference>
<accession>A0A8S3W731</accession>
<evidence type="ECO:0000259" key="12">
    <source>
        <dbReference type="Pfam" id="PF03769"/>
    </source>
</evidence>
<keyword evidence="8" id="KW-0391">Immunity</keyword>
<dbReference type="AlphaFoldDB" id="A0A8S3W731"/>